<feature type="domain" description="Right handed beta helix" evidence="1">
    <location>
        <begin position="31"/>
        <end position="182"/>
    </location>
</feature>
<name>A0A645GC49_9ZZZZ</name>
<evidence type="ECO:0000313" key="2">
    <source>
        <dbReference type="EMBL" id="MPN24481.1"/>
    </source>
</evidence>
<proteinExistence type="predicted"/>
<dbReference type="Gene3D" id="2.160.20.10">
    <property type="entry name" value="Single-stranded right-handed beta-helix, Pectin lyase-like"/>
    <property type="match status" value="1"/>
</dbReference>
<dbReference type="InterPro" id="IPR011050">
    <property type="entry name" value="Pectin_lyase_fold/virulence"/>
</dbReference>
<dbReference type="InterPro" id="IPR012334">
    <property type="entry name" value="Pectin_lyas_fold"/>
</dbReference>
<gene>
    <name evidence="2" type="ORF">SDC9_171880</name>
</gene>
<organism evidence="2">
    <name type="scientific">bioreactor metagenome</name>
    <dbReference type="NCBI Taxonomy" id="1076179"/>
    <lineage>
        <taxon>unclassified sequences</taxon>
        <taxon>metagenomes</taxon>
        <taxon>ecological metagenomes</taxon>
    </lineage>
</organism>
<dbReference type="EMBL" id="VSSQ01073345">
    <property type="protein sequence ID" value="MPN24481.1"/>
    <property type="molecule type" value="Genomic_DNA"/>
</dbReference>
<dbReference type="AlphaFoldDB" id="A0A645GC49"/>
<evidence type="ECO:0000259" key="1">
    <source>
        <dbReference type="Pfam" id="PF13229"/>
    </source>
</evidence>
<reference evidence="2" key="1">
    <citation type="submission" date="2019-08" db="EMBL/GenBank/DDBJ databases">
        <authorList>
            <person name="Kucharzyk K."/>
            <person name="Murdoch R.W."/>
            <person name="Higgins S."/>
            <person name="Loffler F."/>
        </authorList>
    </citation>
    <scope>NUCLEOTIDE SEQUENCE</scope>
</reference>
<sequence>MFKTHNNVRITGLVLQGSDAATHEGEESYVSTLGIIAQGAGVEIDNCEISGFNGAAISATVGDIYIHHCYIHHCRGENQGAGIQITKAAVRAEYNLFSNCRNAIKLSGAPAGSLVAENNVEAGNSLEEVICIKSGSISSALDSSVKQTASTVVIRNNTILGKSLPYTISSIPENELTVENNIFSLPEASYPTGLLYGTSELMQTLKPYYTIRSNVFDILSPAAYTYCTADPGARPAAGAESDKG</sequence>
<protein>
    <recommendedName>
        <fullName evidence="1">Right handed beta helix domain-containing protein</fullName>
    </recommendedName>
</protein>
<dbReference type="SUPFAM" id="SSF51126">
    <property type="entry name" value="Pectin lyase-like"/>
    <property type="match status" value="1"/>
</dbReference>
<accession>A0A645GC49</accession>
<comment type="caution">
    <text evidence="2">The sequence shown here is derived from an EMBL/GenBank/DDBJ whole genome shotgun (WGS) entry which is preliminary data.</text>
</comment>
<dbReference type="InterPro" id="IPR039448">
    <property type="entry name" value="Beta_helix"/>
</dbReference>
<dbReference type="Pfam" id="PF13229">
    <property type="entry name" value="Beta_helix"/>
    <property type="match status" value="1"/>
</dbReference>
<dbReference type="SMART" id="SM00710">
    <property type="entry name" value="PbH1"/>
    <property type="match status" value="3"/>
</dbReference>
<dbReference type="InterPro" id="IPR006626">
    <property type="entry name" value="PbH1"/>
</dbReference>